<dbReference type="Gene3D" id="4.10.240.10">
    <property type="entry name" value="Zn(2)-C6 fungal-type DNA-binding domain"/>
    <property type="match status" value="1"/>
</dbReference>
<feature type="domain" description="Zn(2)-C6 fungal-type" evidence="3">
    <location>
        <begin position="25"/>
        <end position="53"/>
    </location>
</feature>
<dbReference type="InterPro" id="IPR053175">
    <property type="entry name" value="DHMBA_Reg_Transcription_Factor"/>
</dbReference>
<evidence type="ECO:0000259" key="3">
    <source>
        <dbReference type="PROSITE" id="PS50048"/>
    </source>
</evidence>
<dbReference type="InterPro" id="IPR036864">
    <property type="entry name" value="Zn2-C6_fun-type_DNA-bd_sf"/>
</dbReference>
<keyword evidence="1" id="KW-0539">Nucleus</keyword>
<proteinExistence type="predicted"/>
<dbReference type="SMART" id="SM00066">
    <property type="entry name" value="GAL4"/>
    <property type="match status" value="1"/>
</dbReference>
<dbReference type="Proteomes" id="UP001160390">
    <property type="component" value="Unassembled WGS sequence"/>
</dbReference>
<dbReference type="SUPFAM" id="SSF57701">
    <property type="entry name" value="Zn2/Cys6 DNA-binding domain"/>
    <property type="match status" value="1"/>
</dbReference>
<gene>
    <name evidence="4" type="ORF">CCHLO57077_00009892</name>
</gene>
<protein>
    <recommendedName>
        <fullName evidence="3">Zn(2)-C6 fungal-type domain-containing protein</fullName>
    </recommendedName>
</protein>
<evidence type="ECO:0000313" key="5">
    <source>
        <dbReference type="Proteomes" id="UP001160390"/>
    </source>
</evidence>
<feature type="non-terminal residue" evidence="4">
    <location>
        <position position="1"/>
    </location>
</feature>
<evidence type="ECO:0000256" key="1">
    <source>
        <dbReference type="ARBA" id="ARBA00023242"/>
    </source>
</evidence>
<feature type="compositionally biased region" description="Low complexity" evidence="2">
    <location>
        <begin position="91"/>
        <end position="106"/>
    </location>
</feature>
<dbReference type="InterPro" id="IPR001138">
    <property type="entry name" value="Zn2Cys6_DnaBD"/>
</dbReference>
<dbReference type="GO" id="GO:0008270">
    <property type="term" value="F:zinc ion binding"/>
    <property type="evidence" value="ECO:0007669"/>
    <property type="project" value="InterPro"/>
</dbReference>
<dbReference type="GO" id="GO:0000981">
    <property type="term" value="F:DNA-binding transcription factor activity, RNA polymerase II-specific"/>
    <property type="evidence" value="ECO:0007669"/>
    <property type="project" value="InterPro"/>
</dbReference>
<evidence type="ECO:0000313" key="4">
    <source>
        <dbReference type="EMBL" id="CAI6086923.1"/>
    </source>
</evidence>
<feature type="region of interest" description="Disordered" evidence="2">
    <location>
        <begin position="71"/>
        <end position="107"/>
    </location>
</feature>
<name>A0AA35M081_9HYPO</name>
<organism evidence="4 5">
    <name type="scientific">Clonostachys chloroleuca</name>
    <dbReference type="NCBI Taxonomy" id="1926264"/>
    <lineage>
        <taxon>Eukaryota</taxon>
        <taxon>Fungi</taxon>
        <taxon>Dikarya</taxon>
        <taxon>Ascomycota</taxon>
        <taxon>Pezizomycotina</taxon>
        <taxon>Sordariomycetes</taxon>
        <taxon>Hypocreomycetidae</taxon>
        <taxon>Hypocreales</taxon>
        <taxon>Bionectriaceae</taxon>
        <taxon>Clonostachys</taxon>
    </lineage>
</organism>
<dbReference type="PROSITE" id="PS50048">
    <property type="entry name" value="ZN2_CY6_FUNGAL_2"/>
    <property type="match status" value="1"/>
</dbReference>
<dbReference type="PROSITE" id="PS00463">
    <property type="entry name" value="ZN2_CY6_FUNGAL_1"/>
    <property type="match status" value="1"/>
</dbReference>
<dbReference type="PANTHER" id="PTHR38791">
    <property type="entry name" value="ZN(II)2CYS6 TRANSCRIPTION FACTOR (EUROFUNG)-RELATED-RELATED"/>
    <property type="match status" value="1"/>
</dbReference>
<dbReference type="CDD" id="cd00067">
    <property type="entry name" value="GAL4"/>
    <property type="match status" value="1"/>
</dbReference>
<evidence type="ECO:0000256" key="2">
    <source>
        <dbReference type="SAM" id="MobiDB-lite"/>
    </source>
</evidence>
<dbReference type="EMBL" id="CABFNP030000789">
    <property type="protein sequence ID" value="CAI6086923.1"/>
    <property type="molecule type" value="Genomic_DNA"/>
</dbReference>
<dbReference type="AlphaFoldDB" id="A0AA35M081"/>
<dbReference type="Pfam" id="PF00172">
    <property type="entry name" value="Zn_clus"/>
    <property type="match status" value="1"/>
</dbReference>
<sequence>THLFRARATPPIKDSMVYPGRLSRGCSRCKQRKLKCDETKPSCTRCLKYGKPCPGYEKNLVIRQEGTKFQVQDPSSGAVAVLPKPGRSHRGSSSSGSSSGSSGSGSYSQHIIDPNDFISTSLGVIPSWDSEALGYFMHQYVLPEANDCSGYLHFLPKTYLESPESSSIRVAVKASAYLSLYRYSKTKEHEIQAHTWHHHAIRGLLEQLRSGHEATSEETVVTMILLSIFDDIDGRGGHQKINPHLNGLIHILQRSNRSLINAPFFSWVRQQLIIKSFTADYHIVDPSWVTPSANPNPHLDNFRVVAVRVNQFMTSGRQLLAKLKQVNDPANKEPLMSPVELKAQLLAVIQEATSIQHEIDEWISTIPRSDKWGTMCKNGKPSVYIFSSRYLGCYWINVFTTVIILQGSVIACYDILLTMTRSSVDLNLIMAKSKSGSEAKTMLTHIHKSIPFSMGNIDQEGTKIFRPESRSAYGCLLVWPLAVLARCRLSGDVEVRDARAALEVISSTMGVDLAHWVLNEWRSPLYPFIQ</sequence>
<comment type="caution">
    <text evidence="4">The sequence shown here is derived from an EMBL/GenBank/DDBJ whole genome shotgun (WGS) entry which is preliminary data.</text>
</comment>
<accession>A0AA35M081</accession>
<keyword evidence="5" id="KW-1185">Reference proteome</keyword>
<reference evidence="4" key="1">
    <citation type="submission" date="2023-01" db="EMBL/GenBank/DDBJ databases">
        <authorList>
            <person name="Piombo E."/>
        </authorList>
    </citation>
    <scope>NUCLEOTIDE SEQUENCE</scope>
</reference>